<accession>A0AAJ1T0K5</accession>
<keyword evidence="3" id="KW-1185">Reference proteome</keyword>
<name>A0AAJ1T0K5_9BACI</name>
<gene>
    <name evidence="2" type="ORF">J2S13_000123</name>
</gene>
<feature type="domain" description="Helicase Helix-turn-helix" evidence="1">
    <location>
        <begin position="255"/>
        <end position="342"/>
    </location>
</feature>
<evidence type="ECO:0000313" key="2">
    <source>
        <dbReference type="EMBL" id="MDQ0213729.1"/>
    </source>
</evidence>
<reference evidence="2" key="1">
    <citation type="submission" date="2023-07" db="EMBL/GenBank/DDBJ databases">
        <title>Genomic Encyclopedia of Type Strains, Phase IV (KMG-IV): sequencing the most valuable type-strain genomes for metagenomic binning, comparative biology and taxonomic classification.</title>
        <authorList>
            <person name="Goeker M."/>
        </authorList>
    </citation>
    <scope>NUCLEOTIDE SEQUENCE</scope>
    <source>
        <strain evidence="2">DSM 23947</strain>
    </source>
</reference>
<dbReference type="Proteomes" id="UP001237207">
    <property type="component" value="Unassembled WGS sequence"/>
</dbReference>
<dbReference type="InterPro" id="IPR029491">
    <property type="entry name" value="Helicase_HTH"/>
</dbReference>
<dbReference type="AlphaFoldDB" id="A0AAJ1T0K5"/>
<evidence type="ECO:0000259" key="1">
    <source>
        <dbReference type="Pfam" id="PF14493"/>
    </source>
</evidence>
<dbReference type="InterPro" id="IPR008308">
    <property type="entry name" value="YpbB-like"/>
</dbReference>
<dbReference type="PIRSF" id="PIRSF021350">
    <property type="entry name" value="UCP021350"/>
    <property type="match status" value="1"/>
</dbReference>
<dbReference type="EMBL" id="JAUSUC010000001">
    <property type="protein sequence ID" value="MDQ0213729.1"/>
    <property type="molecule type" value="Genomic_DNA"/>
</dbReference>
<sequence>MSFLQEIVLQCIHLINGDRTVYAIYHLLKGKKSSQTIQDAHLYHLSKWFQTTPSLSREQFDGIIRLLVKQQWIQLNDQKAAIITKKGLAEIKAFEQKIDFPYLNGWQLQDTAKIAWRRLNLLVQVASNLIYENTKYYPIERDESIQFWVKTYIQNLHLNRRQLADQLYKEFESLLDSQEVDCPTLLTLRFTGENSTGKTVLQCAQILKIEHTEYYFRFLHLFHYCIQKILQNKEIFPLLYLTVQDVHQTIPLTYSTMKTYRLFKEGNSIEEISTIRNLKISTIEDHFVEIALFHPQFSISLFISQEKIEKVLQIAHTLPNKRLKPIKERIPDLSYFQIRLVLAKYGGSI</sequence>
<protein>
    <submittedName>
        <fullName evidence="2">Uncharacterized protein YpbB</fullName>
    </submittedName>
</protein>
<dbReference type="Pfam" id="PF14493">
    <property type="entry name" value="HTH_40"/>
    <property type="match status" value="1"/>
</dbReference>
<evidence type="ECO:0000313" key="3">
    <source>
        <dbReference type="Proteomes" id="UP001237207"/>
    </source>
</evidence>
<organism evidence="2 3">
    <name type="scientific">Oikeobacillus pervagus</name>
    <dbReference type="NCBI Taxonomy" id="1325931"/>
    <lineage>
        <taxon>Bacteria</taxon>
        <taxon>Bacillati</taxon>
        <taxon>Bacillota</taxon>
        <taxon>Bacilli</taxon>
        <taxon>Bacillales</taxon>
        <taxon>Bacillaceae</taxon>
        <taxon>Oikeobacillus</taxon>
    </lineage>
</organism>
<dbReference type="RefSeq" id="WP_307255716.1">
    <property type="nucleotide sequence ID" value="NZ_JAUSUC010000001.1"/>
</dbReference>
<proteinExistence type="predicted"/>
<comment type="caution">
    <text evidence="2">The sequence shown here is derived from an EMBL/GenBank/DDBJ whole genome shotgun (WGS) entry which is preliminary data.</text>
</comment>